<dbReference type="InterPro" id="IPR039425">
    <property type="entry name" value="RNA_pol_sigma-70-like"/>
</dbReference>
<reference evidence="8 9" key="1">
    <citation type="submission" date="2020-08" db="EMBL/GenBank/DDBJ databases">
        <title>Genomic Encyclopedia of Type Strains, Phase IV (KMG-IV): sequencing the most valuable type-strain genomes for metagenomic binning, comparative biology and taxonomic classification.</title>
        <authorList>
            <person name="Goeker M."/>
        </authorList>
    </citation>
    <scope>NUCLEOTIDE SEQUENCE [LARGE SCALE GENOMIC DNA]</scope>
    <source>
        <strain evidence="8 9">DSM 22548</strain>
    </source>
</reference>
<feature type="domain" description="RNA polymerase sigma factor 70 region 4 type 2" evidence="7">
    <location>
        <begin position="117"/>
        <end position="161"/>
    </location>
</feature>
<dbReference type="PANTHER" id="PTHR43133">
    <property type="entry name" value="RNA POLYMERASE ECF-TYPE SIGMA FACTO"/>
    <property type="match status" value="1"/>
</dbReference>
<dbReference type="InterPro" id="IPR007627">
    <property type="entry name" value="RNA_pol_sigma70_r2"/>
</dbReference>
<evidence type="ECO:0000259" key="7">
    <source>
        <dbReference type="Pfam" id="PF08281"/>
    </source>
</evidence>
<dbReference type="NCBIfam" id="TIGR02937">
    <property type="entry name" value="sigma70-ECF"/>
    <property type="match status" value="1"/>
</dbReference>
<dbReference type="GO" id="GO:0006352">
    <property type="term" value="P:DNA-templated transcription initiation"/>
    <property type="evidence" value="ECO:0007669"/>
    <property type="project" value="InterPro"/>
</dbReference>
<dbReference type="EMBL" id="JACICA010000005">
    <property type="protein sequence ID" value="MBB3702774.1"/>
    <property type="molecule type" value="Genomic_DNA"/>
</dbReference>
<dbReference type="RefSeq" id="WP_183696286.1">
    <property type="nucleotide sequence ID" value="NZ_JACICA010000005.1"/>
</dbReference>
<keyword evidence="4" id="KW-0238">DNA-binding</keyword>
<dbReference type="InterPro" id="IPR014284">
    <property type="entry name" value="RNA_pol_sigma-70_dom"/>
</dbReference>
<name>A0A7W5YDZ9_9BACT</name>
<keyword evidence="2" id="KW-0805">Transcription regulation</keyword>
<dbReference type="InterPro" id="IPR013324">
    <property type="entry name" value="RNA_pol_sigma_r3/r4-like"/>
</dbReference>
<keyword evidence="5" id="KW-0804">Transcription</keyword>
<evidence type="ECO:0000313" key="9">
    <source>
        <dbReference type="Proteomes" id="UP000541425"/>
    </source>
</evidence>
<dbReference type="InterPro" id="IPR013249">
    <property type="entry name" value="RNA_pol_sigma70_r4_t2"/>
</dbReference>
<proteinExistence type="inferred from homology"/>
<evidence type="ECO:0000313" key="8">
    <source>
        <dbReference type="EMBL" id="MBB3702774.1"/>
    </source>
</evidence>
<dbReference type="GO" id="GO:0016987">
    <property type="term" value="F:sigma factor activity"/>
    <property type="evidence" value="ECO:0007669"/>
    <property type="project" value="UniProtKB-KW"/>
</dbReference>
<evidence type="ECO:0000256" key="3">
    <source>
        <dbReference type="ARBA" id="ARBA00023082"/>
    </source>
</evidence>
<dbReference type="Pfam" id="PF08281">
    <property type="entry name" value="Sigma70_r4_2"/>
    <property type="match status" value="1"/>
</dbReference>
<dbReference type="SUPFAM" id="SSF88659">
    <property type="entry name" value="Sigma3 and sigma4 domains of RNA polymerase sigma factors"/>
    <property type="match status" value="1"/>
</dbReference>
<evidence type="ECO:0000259" key="6">
    <source>
        <dbReference type="Pfam" id="PF04542"/>
    </source>
</evidence>
<evidence type="ECO:0000256" key="1">
    <source>
        <dbReference type="ARBA" id="ARBA00010641"/>
    </source>
</evidence>
<organism evidence="8 9">
    <name type="scientific">Alloprevotella rava</name>
    <dbReference type="NCBI Taxonomy" id="671218"/>
    <lineage>
        <taxon>Bacteria</taxon>
        <taxon>Pseudomonadati</taxon>
        <taxon>Bacteroidota</taxon>
        <taxon>Bacteroidia</taxon>
        <taxon>Bacteroidales</taxon>
        <taxon>Prevotellaceae</taxon>
        <taxon>Alloprevotella</taxon>
    </lineage>
</organism>
<dbReference type="Gene3D" id="1.10.1740.10">
    <property type="match status" value="1"/>
</dbReference>
<evidence type="ECO:0000256" key="5">
    <source>
        <dbReference type="ARBA" id="ARBA00023163"/>
    </source>
</evidence>
<gene>
    <name evidence="8" type="ORF">FHS60_001243</name>
</gene>
<accession>A0A7W5YDZ9</accession>
<sequence>MAQKFLNSDGSKEEVLLPAFQRLRRGLQRLASSMVGESAADDALQDAFVRLWTRRTTLHSEDEAGRLLTTTVKHLSIDHLRQQQREASVSLAEADGAEEDAPDVESRFQAVERIVASELSPLQRDILRRHDYEGEDYDAIAQSLQMQPAAVRMQLSRARRTIREIYRRDYGNE</sequence>
<comment type="caution">
    <text evidence="8">The sequence shown here is derived from an EMBL/GenBank/DDBJ whole genome shotgun (WGS) entry which is preliminary data.</text>
</comment>
<dbReference type="InterPro" id="IPR036388">
    <property type="entry name" value="WH-like_DNA-bd_sf"/>
</dbReference>
<dbReference type="Pfam" id="PF04542">
    <property type="entry name" value="Sigma70_r2"/>
    <property type="match status" value="1"/>
</dbReference>
<dbReference type="Proteomes" id="UP000541425">
    <property type="component" value="Unassembled WGS sequence"/>
</dbReference>
<protein>
    <submittedName>
        <fullName evidence="8">RNA polymerase sigma-70 factor (ECF subfamily)</fullName>
    </submittedName>
</protein>
<dbReference type="InterPro" id="IPR013325">
    <property type="entry name" value="RNA_pol_sigma_r2"/>
</dbReference>
<evidence type="ECO:0000256" key="4">
    <source>
        <dbReference type="ARBA" id="ARBA00023125"/>
    </source>
</evidence>
<feature type="domain" description="RNA polymerase sigma-70 region 2" evidence="6">
    <location>
        <begin position="20"/>
        <end position="85"/>
    </location>
</feature>
<dbReference type="SUPFAM" id="SSF88946">
    <property type="entry name" value="Sigma2 domain of RNA polymerase sigma factors"/>
    <property type="match status" value="1"/>
</dbReference>
<keyword evidence="3" id="KW-0731">Sigma factor</keyword>
<dbReference type="Gene3D" id="1.10.10.10">
    <property type="entry name" value="Winged helix-like DNA-binding domain superfamily/Winged helix DNA-binding domain"/>
    <property type="match status" value="1"/>
</dbReference>
<dbReference type="GO" id="GO:0003677">
    <property type="term" value="F:DNA binding"/>
    <property type="evidence" value="ECO:0007669"/>
    <property type="project" value="UniProtKB-KW"/>
</dbReference>
<dbReference type="AlphaFoldDB" id="A0A7W5YDZ9"/>
<evidence type="ECO:0000256" key="2">
    <source>
        <dbReference type="ARBA" id="ARBA00023015"/>
    </source>
</evidence>
<dbReference type="PANTHER" id="PTHR43133:SF8">
    <property type="entry name" value="RNA POLYMERASE SIGMA FACTOR HI_1459-RELATED"/>
    <property type="match status" value="1"/>
</dbReference>
<comment type="similarity">
    <text evidence="1">Belongs to the sigma-70 factor family. ECF subfamily.</text>
</comment>